<dbReference type="RefSeq" id="WP_377766820.1">
    <property type="nucleotide sequence ID" value="NZ_JBHULB010000012.1"/>
</dbReference>
<dbReference type="NCBIfam" id="TIGR01353">
    <property type="entry name" value="dGTP_triPase"/>
    <property type="match status" value="1"/>
</dbReference>
<reference evidence="4" key="1">
    <citation type="journal article" date="2019" name="Int. J. Syst. Evol. Microbiol.">
        <title>The Global Catalogue of Microorganisms (GCM) 10K type strain sequencing project: providing services to taxonomists for standard genome sequencing and annotation.</title>
        <authorList>
            <consortium name="The Broad Institute Genomics Platform"/>
            <consortium name="The Broad Institute Genome Sequencing Center for Infectious Disease"/>
            <person name="Wu L."/>
            <person name="Ma J."/>
        </authorList>
    </citation>
    <scope>NUCLEOTIDE SEQUENCE [LARGE SCALE GENOMIC DNA]</scope>
    <source>
        <strain evidence="4">KCTC 52368</strain>
    </source>
</reference>
<dbReference type="InterPro" id="IPR050135">
    <property type="entry name" value="dGTPase-like"/>
</dbReference>
<evidence type="ECO:0000313" key="3">
    <source>
        <dbReference type="EMBL" id="MFD2587262.1"/>
    </source>
</evidence>
<dbReference type="PANTHER" id="PTHR11373">
    <property type="entry name" value="DEOXYNUCLEOSIDE TRIPHOSPHATE TRIPHOSPHOHYDROLASE"/>
    <property type="match status" value="1"/>
</dbReference>
<evidence type="ECO:0000259" key="2">
    <source>
        <dbReference type="SMART" id="SM00471"/>
    </source>
</evidence>
<dbReference type="EMBL" id="JBHULB010000012">
    <property type="protein sequence ID" value="MFD2587262.1"/>
    <property type="molecule type" value="Genomic_DNA"/>
</dbReference>
<gene>
    <name evidence="3" type="primary">dgt</name>
    <name evidence="3" type="ORF">ACFSQJ_09995</name>
</gene>
<keyword evidence="1" id="KW-0378">Hydrolase</keyword>
<dbReference type="SMART" id="SM00471">
    <property type="entry name" value="HDc"/>
    <property type="match status" value="1"/>
</dbReference>
<feature type="domain" description="HD/PDEase" evidence="2">
    <location>
        <begin position="65"/>
        <end position="271"/>
    </location>
</feature>
<sequence>MNWEDLLSLKRFGDTAKRLRKEQDETRLGFEVDYDRIIFSSAFRSLQDKTQVVPMPITVGSRKEFVHTRLTHSLEVSVVGRSLGRVAGRMLLHKYPVLKDKHGYQFNDFGAIVAAASLAHDIGNPPFGHSGEKAIGTYFKSGKGRKHKVALSAKEYQDLVDFEGNANGFKLLNESRNGVEGGLRLSYATLGAFMKYPKESLPKKPSKNIIDKKFGFFQSEKEFFLDVVNELGLRKNTNNPEIGYHRHPLTFLVEAADDICYTIIDFEDGINLGFISEEFALEYLIKLVKDTINTKKYQAMRSMSDRLSYLRALAISTLIKDATRIFEENETEILKGNFDAALLDKSAYKAQITDIINLSIQKIYQSSEVLEKELAGYKIISDILEVYTTALINKKEGQETSYDKLLIRSLPEKYQNTDTTVYHLLLNTSCFVASLSDSAAVYIHNKLMGKQL</sequence>
<dbReference type="Gene3D" id="1.10.3410.10">
    <property type="entry name" value="putative deoxyguanosinetriphosphate triphosphohydrolase like domain"/>
    <property type="match status" value="1"/>
</dbReference>
<comment type="caution">
    <text evidence="3">The sequence shown here is derived from an EMBL/GenBank/DDBJ whole genome shotgun (WGS) entry which is preliminary data.</text>
</comment>
<dbReference type="InterPro" id="IPR003607">
    <property type="entry name" value="HD/PDEase_dom"/>
</dbReference>
<proteinExistence type="predicted"/>
<name>A0ABW5MVH0_9FLAO</name>
<dbReference type="Proteomes" id="UP001597526">
    <property type="component" value="Unassembled WGS sequence"/>
</dbReference>
<dbReference type="InterPro" id="IPR006674">
    <property type="entry name" value="HD_domain"/>
</dbReference>
<evidence type="ECO:0000256" key="1">
    <source>
        <dbReference type="ARBA" id="ARBA00022801"/>
    </source>
</evidence>
<dbReference type="InterPro" id="IPR023293">
    <property type="entry name" value="dGTP_triP_hydro_central_sf"/>
</dbReference>
<keyword evidence="4" id="KW-1185">Reference proteome</keyword>
<dbReference type="PANTHER" id="PTHR11373:SF32">
    <property type="entry name" value="DEOXYGUANOSINETRIPHOSPHATE TRIPHOSPHOHYDROLASE"/>
    <property type="match status" value="1"/>
</dbReference>
<dbReference type="Pfam" id="PF01966">
    <property type="entry name" value="HD"/>
    <property type="match status" value="1"/>
</dbReference>
<dbReference type="InterPro" id="IPR027432">
    <property type="entry name" value="dGTP_triphosphohydrolase_C"/>
</dbReference>
<dbReference type="SUPFAM" id="SSF109604">
    <property type="entry name" value="HD-domain/PDEase-like"/>
    <property type="match status" value="1"/>
</dbReference>
<protein>
    <submittedName>
        <fullName evidence="3">dGTP triphosphohydrolase</fullName>
    </submittedName>
</protein>
<accession>A0ABW5MVH0</accession>
<evidence type="ECO:0000313" key="4">
    <source>
        <dbReference type="Proteomes" id="UP001597526"/>
    </source>
</evidence>
<organism evidence="3 4">
    <name type="scientific">Croceitalea marina</name>
    <dbReference type="NCBI Taxonomy" id="1775166"/>
    <lineage>
        <taxon>Bacteria</taxon>
        <taxon>Pseudomonadati</taxon>
        <taxon>Bacteroidota</taxon>
        <taxon>Flavobacteriia</taxon>
        <taxon>Flavobacteriales</taxon>
        <taxon>Flavobacteriaceae</taxon>
        <taxon>Croceitalea</taxon>
    </lineage>
</organism>
<dbReference type="InterPro" id="IPR006261">
    <property type="entry name" value="dGTPase"/>
</dbReference>
<dbReference type="Gene3D" id="1.10.3550.10">
    <property type="entry name" value="eoxyguanosinetriphosphate triphosphohydrolase domain-like"/>
    <property type="match status" value="1"/>
</dbReference>
<dbReference type="Gene3D" id="1.10.3210.10">
    <property type="entry name" value="Hypothetical protein af1432"/>
    <property type="match status" value="1"/>
</dbReference>